<dbReference type="EMBL" id="JAYJJQ010000050">
    <property type="protein sequence ID" value="MEB3072059.1"/>
    <property type="molecule type" value="Genomic_DNA"/>
</dbReference>
<dbReference type="InterPro" id="IPR029058">
    <property type="entry name" value="AB_hydrolase_fold"/>
</dbReference>
<gene>
    <name evidence="2" type="ORF">K5L39_23070</name>
</gene>
<organism evidence="2 3">
    <name type="scientific">[Mycobacterium] vasticus</name>
    <dbReference type="NCBI Taxonomy" id="2875777"/>
    <lineage>
        <taxon>Bacteria</taxon>
        <taxon>Bacillati</taxon>
        <taxon>Actinomycetota</taxon>
        <taxon>Actinomycetes</taxon>
        <taxon>Mycobacteriales</taxon>
        <taxon>Mycobacteriaceae</taxon>
        <taxon>Mycolicibacter</taxon>
    </lineage>
</organism>
<dbReference type="SUPFAM" id="SSF53474">
    <property type="entry name" value="alpha/beta-Hydrolases"/>
    <property type="match status" value="1"/>
</dbReference>
<evidence type="ECO:0000313" key="2">
    <source>
        <dbReference type="EMBL" id="MEB3072059.1"/>
    </source>
</evidence>
<accession>A0ABU5Z605</accession>
<sequence length="230" mass="24120">MLTTPQLLQQGQSTLKGASDLVSAVQNELQANPGAYDAEHPLTIFGYSQGAAVASIAMTELAKDGVPLGDLHFVLLGDPGLPGGAWPNVEAAFIDWLGPGLANFVFELLDLKPILGLLTPTDLYPTTIYTLEGDGVAEFQKDWESGGGGFNGLMSVLNGFTNQHGEYLGLTSSEIANSTVTTDGNLTLVQISDDLDNQAAHQAQSLVTADGGQFDALLGSLLFAFTHIVL</sequence>
<dbReference type="RefSeq" id="WP_329779804.1">
    <property type="nucleotide sequence ID" value="NZ_JAYJJQ010000050.1"/>
</dbReference>
<dbReference type="Gene3D" id="3.40.50.1820">
    <property type="entry name" value="alpha/beta hydrolase"/>
    <property type="match status" value="1"/>
</dbReference>
<proteinExistence type="predicted"/>
<dbReference type="Pfam" id="PF08237">
    <property type="entry name" value="PE-PPE"/>
    <property type="match status" value="1"/>
</dbReference>
<dbReference type="Proteomes" id="UP001299283">
    <property type="component" value="Unassembled WGS sequence"/>
</dbReference>
<keyword evidence="3" id="KW-1185">Reference proteome</keyword>
<evidence type="ECO:0000259" key="1">
    <source>
        <dbReference type="Pfam" id="PF08237"/>
    </source>
</evidence>
<feature type="domain" description="PE-PPE" evidence="1">
    <location>
        <begin position="9"/>
        <end position="140"/>
    </location>
</feature>
<protein>
    <submittedName>
        <fullName evidence="2">PE-PPE domain-containing protein</fullName>
    </submittedName>
</protein>
<dbReference type="InterPro" id="IPR013228">
    <property type="entry name" value="PE-PPE_C"/>
</dbReference>
<comment type="caution">
    <text evidence="2">The sequence shown here is derived from an EMBL/GenBank/DDBJ whole genome shotgun (WGS) entry which is preliminary data.</text>
</comment>
<name>A0ABU5Z605_9MYCO</name>
<reference evidence="2 3" key="1">
    <citation type="submission" date="2023-12" db="EMBL/GenBank/DDBJ databases">
        <title>Description of new species of Mycobacterium terrae complex isolated from sewage at the Sao Paulo Zoological Park Foundation in Brazil.</title>
        <authorList>
            <person name="Romagnoli C.L."/>
            <person name="Conceicao E.C."/>
            <person name="Machado E."/>
            <person name="Barreto L.B.P.F."/>
            <person name="Sharma A."/>
            <person name="Silva N.M."/>
            <person name="Marques L.E."/>
            <person name="Juliana M.A."/>
            <person name="Lourenco M.C.S."/>
            <person name="Digiampietri L.A."/>
            <person name="Suffys P.N."/>
            <person name="Viana-Niero C."/>
        </authorList>
    </citation>
    <scope>NUCLEOTIDE SEQUENCE [LARGE SCALE GENOMIC DNA]</scope>
    <source>
        <strain evidence="2 3">MYC017</strain>
    </source>
</reference>
<evidence type="ECO:0000313" key="3">
    <source>
        <dbReference type="Proteomes" id="UP001299283"/>
    </source>
</evidence>